<organism evidence="2 3">
    <name type="scientific">Glossina austeni</name>
    <name type="common">Savannah tsetse fly</name>
    <dbReference type="NCBI Taxonomy" id="7395"/>
    <lineage>
        <taxon>Eukaryota</taxon>
        <taxon>Metazoa</taxon>
        <taxon>Ecdysozoa</taxon>
        <taxon>Arthropoda</taxon>
        <taxon>Hexapoda</taxon>
        <taxon>Insecta</taxon>
        <taxon>Pterygota</taxon>
        <taxon>Neoptera</taxon>
        <taxon>Endopterygota</taxon>
        <taxon>Diptera</taxon>
        <taxon>Brachycera</taxon>
        <taxon>Muscomorpha</taxon>
        <taxon>Hippoboscoidea</taxon>
        <taxon>Glossinidae</taxon>
        <taxon>Glossina</taxon>
    </lineage>
</organism>
<evidence type="ECO:0000313" key="3">
    <source>
        <dbReference type="Proteomes" id="UP000078200"/>
    </source>
</evidence>
<protein>
    <submittedName>
        <fullName evidence="2">Uncharacterized protein</fullName>
    </submittedName>
</protein>
<sequence>MDTVAIKTSPPHAPLSSSLQKHLKHNNSSSITSSSATSTTNNSSSSSSNSNSNNGCTNNSASGGNNATSNSTSSNDLLYTKSSIGAFFQTCKTFWLNSIECVINKYFTTPLDRFMAIEITRHE</sequence>
<dbReference type="VEuPathDB" id="VectorBase:GAUT049917"/>
<feature type="region of interest" description="Disordered" evidence="1">
    <location>
        <begin position="1"/>
        <end position="72"/>
    </location>
</feature>
<dbReference type="EnsemblMetazoa" id="GAUT049917-RA">
    <property type="protein sequence ID" value="GAUT049917-PA"/>
    <property type="gene ID" value="GAUT049917"/>
</dbReference>
<dbReference type="AlphaFoldDB" id="A0A1A9VWG4"/>
<accession>A0A1A9VWG4</accession>
<proteinExistence type="predicted"/>
<feature type="compositionally biased region" description="Low complexity" evidence="1">
    <location>
        <begin position="26"/>
        <end position="72"/>
    </location>
</feature>
<reference evidence="2" key="1">
    <citation type="submission" date="2020-05" db="UniProtKB">
        <authorList>
            <consortium name="EnsemblMetazoa"/>
        </authorList>
    </citation>
    <scope>IDENTIFICATION</scope>
    <source>
        <strain evidence="2">TTRI</strain>
    </source>
</reference>
<dbReference type="Proteomes" id="UP000078200">
    <property type="component" value="Unassembled WGS sequence"/>
</dbReference>
<evidence type="ECO:0000313" key="2">
    <source>
        <dbReference type="EnsemblMetazoa" id="GAUT049917-PA"/>
    </source>
</evidence>
<evidence type="ECO:0000256" key="1">
    <source>
        <dbReference type="SAM" id="MobiDB-lite"/>
    </source>
</evidence>
<keyword evidence="3" id="KW-1185">Reference proteome</keyword>
<name>A0A1A9VWG4_GLOAU</name>